<gene>
    <name evidence="3" type="ORF">BRADI_3g29512v3</name>
</gene>
<evidence type="ECO:0000256" key="1">
    <source>
        <dbReference type="ARBA" id="ARBA00010838"/>
    </source>
</evidence>
<accession>A0A0Q3LY78</accession>
<protein>
    <recommendedName>
        <fullName evidence="6">4-hydroxy-7-methoxy-3-oxo-3,4-dihydro-2H-1,4-benzoxazin-2-yl glucosidebeta-D-glucosidase</fullName>
    </recommendedName>
</protein>
<dbReference type="InterPro" id="IPR001360">
    <property type="entry name" value="Glyco_hydro_1"/>
</dbReference>
<dbReference type="Pfam" id="PF00232">
    <property type="entry name" value="Glyco_hydro_1"/>
    <property type="match status" value="1"/>
</dbReference>
<dbReference type="Proteomes" id="UP000008810">
    <property type="component" value="Chromosome 3"/>
</dbReference>
<feature type="region of interest" description="Disordered" evidence="2">
    <location>
        <begin position="1"/>
        <end position="54"/>
    </location>
</feature>
<dbReference type="Gene3D" id="3.20.20.80">
    <property type="entry name" value="Glycosidases"/>
    <property type="match status" value="1"/>
</dbReference>
<dbReference type="EnsemblPlants" id="KQJ97221">
    <property type="protein sequence ID" value="KQJ97221"/>
    <property type="gene ID" value="BRADI_3g29512v3"/>
</dbReference>
<feature type="compositionally biased region" description="Low complexity" evidence="2">
    <location>
        <begin position="11"/>
        <end position="33"/>
    </location>
</feature>
<evidence type="ECO:0000313" key="3">
    <source>
        <dbReference type="EMBL" id="KQJ97221.1"/>
    </source>
</evidence>
<evidence type="ECO:0000313" key="4">
    <source>
        <dbReference type="EnsemblPlants" id="KQJ97221"/>
    </source>
</evidence>
<evidence type="ECO:0000256" key="2">
    <source>
        <dbReference type="SAM" id="MobiDB-lite"/>
    </source>
</evidence>
<dbReference type="EMBL" id="CM000882">
    <property type="protein sequence ID" value="KQJ97221.1"/>
    <property type="molecule type" value="Genomic_DNA"/>
</dbReference>
<dbReference type="GO" id="GO:0005975">
    <property type="term" value="P:carbohydrate metabolic process"/>
    <property type="evidence" value="ECO:0007669"/>
    <property type="project" value="InterPro"/>
</dbReference>
<dbReference type="OrthoDB" id="694628at2759"/>
<sequence>MLARGRSLCRCPVPASPACGAPAAPSTPARRSMPLPPTRIDEGHGSGNDTLDDRKEGANVRSYFVWSFLDVFEFLSGYQSRYGLYRVGFDDEAPPPQARLSAHWPIPAF</sequence>
<evidence type="ECO:0000313" key="5">
    <source>
        <dbReference type="Proteomes" id="UP000008810"/>
    </source>
</evidence>
<evidence type="ECO:0008006" key="6">
    <source>
        <dbReference type="Google" id="ProtNLM"/>
    </source>
</evidence>
<dbReference type="InterPro" id="IPR017853">
    <property type="entry name" value="GH"/>
</dbReference>
<dbReference type="Gramene" id="KQJ97221">
    <property type="protein sequence ID" value="KQJ97221"/>
    <property type="gene ID" value="BRADI_3g29512v3"/>
</dbReference>
<keyword evidence="5" id="KW-1185">Reference proteome</keyword>
<reference evidence="3" key="2">
    <citation type="submission" date="2017-06" db="EMBL/GenBank/DDBJ databases">
        <title>WGS assembly of Brachypodium distachyon.</title>
        <authorList>
            <consortium name="The International Brachypodium Initiative"/>
            <person name="Lucas S."/>
            <person name="Harmon-Smith M."/>
            <person name="Lail K."/>
            <person name="Tice H."/>
            <person name="Grimwood J."/>
            <person name="Bruce D."/>
            <person name="Barry K."/>
            <person name="Shu S."/>
            <person name="Lindquist E."/>
            <person name="Wang M."/>
            <person name="Pitluck S."/>
            <person name="Vogel J.P."/>
            <person name="Garvin D.F."/>
            <person name="Mockler T.C."/>
            <person name="Schmutz J."/>
            <person name="Rokhsar D."/>
            <person name="Bevan M.W."/>
        </authorList>
    </citation>
    <scope>NUCLEOTIDE SEQUENCE</scope>
    <source>
        <strain evidence="3">Bd21</strain>
    </source>
</reference>
<dbReference type="AlphaFoldDB" id="A0A0Q3LY78"/>
<reference evidence="4" key="3">
    <citation type="submission" date="2018-08" db="UniProtKB">
        <authorList>
            <consortium name="EnsemblPlants"/>
        </authorList>
    </citation>
    <scope>IDENTIFICATION</scope>
    <source>
        <strain evidence="4">cv. Bd21</strain>
    </source>
</reference>
<comment type="similarity">
    <text evidence="1">Belongs to the glycosyl hydrolase 1 family.</text>
</comment>
<dbReference type="SUPFAM" id="SSF51445">
    <property type="entry name" value="(Trans)glycosidases"/>
    <property type="match status" value="1"/>
</dbReference>
<name>A0A0Q3LY78_BRADI</name>
<reference evidence="3 4" key="1">
    <citation type="journal article" date="2010" name="Nature">
        <title>Genome sequencing and analysis of the model grass Brachypodium distachyon.</title>
        <authorList>
            <consortium name="International Brachypodium Initiative"/>
        </authorList>
    </citation>
    <scope>NUCLEOTIDE SEQUENCE [LARGE SCALE GENOMIC DNA]</scope>
    <source>
        <strain evidence="3 4">Bd21</strain>
    </source>
</reference>
<dbReference type="GO" id="GO:0008422">
    <property type="term" value="F:beta-glucosidase activity"/>
    <property type="evidence" value="ECO:0007669"/>
    <property type="project" value="UniProtKB-ARBA"/>
</dbReference>
<organism evidence="3">
    <name type="scientific">Brachypodium distachyon</name>
    <name type="common">Purple false brome</name>
    <name type="synonym">Trachynia distachya</name>
    <dbReference type="NCBI Taxonomy" id="15368"/>
    <lineage>
        <taxon>Eukaryota</taxon>
        <taxon>Viridiplantae</taxon>
        <taxon>Streptophyta</taxon>
        <taxon>Embryophyta</taxon>
        <taxon>Tracheophyta</taxon>
        <taxon>Spermatophyta</taxon>
        <taxon>Magnoliopsida</taxon>
        <taxon>Liliopsida</taxon>
        <taxon>Poales</taxon>
        <taxon>Poaceae</taxon>
        <taxon>BOP clade</taxon>
        <taxon>Pooideae</taxon>
        <taxon>Stipodae</taxon>
        <taxon>Brachypodieae</taxon>
        <taxon>Brachypodium</taxon>
    </lineage>
</organism>
<proteinExistence type="inferred from homology"/>
<dbReference type="InParanoid" id="A0A0Q3LY78"/>
<dbReference type="PRINTS" id="PR00131">
    <property type="entry name" value="GLHYDRLASE1"/>
</dbReference>